<accession>A0ABM7PJC3</accession>
<proteinExistence type="predicted"/>
<feature type="domain" description="SHOCT" evidence="2">
    <location>
        <begin position="60"/>
        <end position="82"/>
    </location>
</feature>
<dbReference type="Pfam" id="PF09851">
    <property type="entry name" value="SHOCT"/>
    <property type="match status" value="1"/>
</dbReference>
<dbReference type="RefSeq" id="WP_236888726.1">
    <property type="nucleotide sequence ID" value="NZ_AP024488.1"/>
</dbReference>
<gene>
    <name evidence="3" type="ORF">DSLASN_29260</name>
</gene>
<dbReference type="EMBL" id="AP024488">
    <property type="protein sequence ID" value="BCS97294.1"/>
    <property type="molecule type" value="Genomic_DNA"/>
</dbReference>
<reference evidence="3 4" key="1">
    <citation type="submission" date="2021-02" db="EMBL/GenBank/DDBJ databases">
        <title>Complete genome of Desulfoluna sp. strain ASN36.</title>
        <authorList>
            <person name="Takahashi A."/>
            <person name="Kojima H."/>
            <person name="Fukui M."/>
        </authorList>
    </citation>
    <scope>NUCLEOTIDE SEQUENCE [LARGE SCALE GENOMIC DNA]</scope>
    <source>
        <strain evidence="3 4">ASN36</strain>
    </source>
</reference>
<evidence type="ECO:0000256" key="1">
    <source>
        <dbReference type="SAM" id="Phobius"/>
    </source>
</evidence>
<dbReference type="InterPro" id="IPR018649">
    <property type="entry name" value="SHOCT"/>
</dbReference>
<dbReference type="Proteomes" id="UP001320148">
    <property type="component" value="Chromosome"/>
</dbReference>
<evidence type="ECO:0000259" key="2">
    <source>
        <dbReference type="Pfam" id="PF09851"/>
    </source>
</evidence>
<keyword evidence="1" id="KW-1133">Transmembrane helix</keyword>
<evidence type="ECO:0000313" key="3">
    <source>
        <dbReference type="EMBL" id="BCS97294.1"/>
    </source>
</evidence>
<keyword evidence="4" id="KW-1185">Reference proteome</keyword>
<feature type="transmembrane region" description="Helical" evidence="1">
    <location>
        <begin position="20"/>
        <end position="39"/>
    </location>
</feature>
<keyword evidence="1" id="KW-0812">Transmembrane</keyword>
<protein>
    <recommendedName>
        <fullName evidence="2">SHOCT domain-containing protein</fullName>
    </recommendedName>
</protein>
<name>A0ABM7PJC3_9BACT</name>
<keyword evidence="1" id="KW-0472">Membrane</keyword>
<organism evidence="3 4">
    <name type="scientific">Desulfoluna limicola</name>
    <dbReference type="NCBI Taxonomy" id="2810562"/>
    <lineage>
        <taxon>Bacteria</taxon>
        <taxon>Pseudomonadati</taxon>
        <taxon>Thermodesulfobacteriota</taxon>
        <taxon>Desulfobacteria</taxon>
        <taxon>Desulfobacterales</taxon>
        <taxon>Desulfolunaceae</taxon>
        <taxon>Desulfoluna</taxon>
    </lineage>
</organism>
<sequence>MWDCNTMFGFSDMGGFHPWGGFFHLLFWGALILFIIWTIKRVTRQAAAPSPSQGNEAASILDNRFARGELSAEEYRQAKQTLNKS</sequence>
<evidence type="ECO:0000313" key="4">
    <source>
        <dbReference type="Proteomes" id="UP001320148"/>
    </source>
</evidence>